<feature type="transmembrane region" description="Helical" evidence="1">
    <location>
        <begin position="44"/>
        <end position="68"/>
    </location>
</feature>
<reference evidence="2 3" key="1">
    <citation type="submission" date="2023-09" db="EMBL/GenBank/DDBJ databases">
        <authorList>
            <person name="Rey-Velasco X."/>
        </authorList>
    </citation>
    <scope>NUCLEOTIDE SEQUENCE [LARGE SCALE GENOMIC DNA]</scope>
    <source>
        <strain evidence="2 3">F158</strain>
    </source>
</reference>
<dbReference type="EMBL" id="JAVRHL010000003">
    <property type="protein sequence ID" value="MDT0683723.1"/>
    <property type="molecule type" value="Genomic_DNA"/>
</dbReference>
<dbReference type="RefSeq" id="WP_311692533.1">
    <property type="nucleotide sequence ID" value="NZ_JAVRHL010000003.1"/>
</dbReference>
<keyword evidence="1" id="KW-0812">Transmembrane</keyword>
<evidence type="ECO:0000256" key="1">
    <source>
        <dbReference type="SAM" id="Phobius"/>
    </source>
</evidence>
<keyword evidence="1" id="KW-1133">Transmembrane helix</keyword>
<organism evidence="2 3">
    <name type="scientific">Tropicimonas omnivorans</name>
    <dbReference type="NCBI Taxonomy" id="3075590"/>
    <lineage>
        <taxon>Bacteria</taxon>
        <taxon>Pseudomonadati</taxon>
        <taxon>Pseudomonadota</taxon>
        <taxon>Alphaproteobacteria</taxon>
        <taxon>Rhodobacterales</taxon>
        <taxon>Roseobacteraceae</taxon>
        <taxon>Tropicimonas</taxon>
    </lineage>
</organism>
<proteinExistence type="predicted"/>
<protein>
    <submittedName>
        <fullName evidence="2">Hemolysin XhlA family protein</fullName>
    </submittedName>
</protein>
<evidence type="ECO:0000313" key="3">
    <source>
        <dbReference type="Proteomes" id="UP001265259"/>
    </source>
</evidence>
<gene>
    <name evidence="2" type="ORF">RM543_13610</name>
</gene>
<evidence type="ECO:0000313" key="2">
    <source>
        <dbReference type="EMBL" id="MDT0683723.1"/>
    </source>
</evidence>
<keyword evidence="3" id="KW-1185">Reference proteome</keyword>
<accession>A0ABU3DJ31</accession>
<keyword evidence="1" id="KW-0472">Membrane</keyword>
<dbReference type="Proteomes" id="UP001265259">
    <property type="component" value="Unassembled WGS sequence"/>
</dbReference>
<comment type="caution">
    <text evidence="2">The sequence shown here is derived from an EMBL/GenBank/DDBJ whole genome shotgun (WGS) entry which is preliminary data.</text>
</comment>
<name>A0ABU3DJ31_9RHOB</name>
<sequence>MTDCTGFGDVTSRLGRLEMHRAVDEVHRKNVELRLAAIEDVLKWLVRLVIGALVLGMMAFALNGGLVVA</sequence>